<gene>
    <name evidence="4" type="ORF">ACFP2V_20825</name>
</gene>
<evidence type="ECO:0000259" key="3">
    <source>
        <dbReference type="Pfam" id="PF08327"/>
    </source>
</evidence>
<comment type="caution">
    <text evidence="4">The sequence shown here is derived from an EMBL/GenBank/DDBJ whole genome shotgun (WGS) entry which is preliminary data.</text>
</comment>
<keyword evidence="5" id="KW-1185">Reference proteome</keyword>
<accession>A0ABW0XS28</accession>
<dbReference type="InterPro" id="IPR013538">
    <property type="entry name" value="ASHA1/2-like_C"/>
</dbReference>
<dbReference type="Gene3D" id="3.30.530.20">
    <property type="match status" value="1"/>
</dbReference>
<dbReference type="RefSeq" id="WP_381214432.1">
    <property type="nucleotide sequence ID" value="NZ_JBHSPC010000063.1"/>
</dbReference>
<protein>
    <submittedName>
        <fullName evidence="4">SRPBCC domain-containing protein</fullName>
    </submittedName>
</protein>
<sequence length="60" mass="6477">MPRPGVSLRAAGRRGQPTPAGGFSYQLTRTLDAPAVKVWRAWTTPEQYAQWAYAAAGSTV</sequence>
<dbReference type="Pfam" id="PF08327">
    <property type="entry name" value="AHSA1"/>
    <property type="match status" value="1"/>
</dbReference>
<feature type="region of interest" description="Disordered" evidence="2">
    <location>
        <begin position="1"/>
        <end position="23"/>
    </location>
</feature>
<name>A0ABW0XS28_9ACTN</name>
<evidence type="ECO:0000313" key="4">
    <source>
        <dbReference type="EMBL" id="MFC5672474.1"/>
    </source>
</evidence>
<dbReference type="InterPro" id="IPR023393">
    <property type="entry name" value="START-like_dom_sf"/>
</dbReference>
<proteinExistence type="inferred from homology"/>
<dbReference type="Proteomes" id="UP001596183">
    <property type="component" value="Unassembled WGS sequence"/>
</dbReference>
<dbReference type="EMBL" id="JBHSPC010000063">
    <property type="protein sequence ID" value="MFC5672474.1"/>
    <property type="molecule type" value="Genomic_DNA"/>
</dbReference>
<comment type="similarity">
    <text evidence="1">Belongs to the AHA1 family.</text>
</comment>
<evidence type="ECO:0000256" key="1">
    <source>
        <dbReference type="ARBA" id="ARBA00006817"/>
    </source>
</evidence>
<feature type="domain" description="Activator of Hsp90 ATPase homologue 1/2-like C-terminal" evidence="3">
    <location>
        <begin position="32"/>
        <end position="52"/>
    </location>
</feature>
<evidence type="ECO:0000313" key="5">
    <source>
        <dbReference type="Proteomes" id="UP001596183"/>
    </source>
</evidence>
<evidence type="ECO:0000256" key="2">
    <source>
        <dbReference type="SAM" id="MobiDB-lite"/>
    </source>
</evidence>
<organism evidence="4 5">
    <name type="scientific">Streptomyces incanus</name>
    <dbReference type="NCBI Taxonomy" id="887453"/>
    <lineage>
        <taxon>Bacteria</taxon>
        <taxon>Bacillati</taxon>
        <taxon>Actinomycetota</taxon>
        <taxon>Actinomycetes</taxon>
        <taxon>Kitasatosporales</taxon>
        <taxon>Streptomycetaceae</taxon>
        <taxon>Streptomyces</taxon>
    </lineage>
</organism>
<reference evidence="5" key="1">
    <citation type="journal article" date="2019" name="Int. J. Syst. Evol. Microbiol.">
        <title>The Global Catalogue of Microorganisms (GCM) 10K type strain sequencing project: providing services to taxonomists for standard genome sequencing and annotation.</title>
        <authorList>
            <consortium name="The Broad Institute Genomics Platform"/>
            <consortium name="The Broad Institute Genome Sequencing Center for Infectious Disease"/>
            <person name="Wu L."/>
            <person name="Ma J."/>
        </authorList>
    </citation>
    <scope>NUCLEOTIDE SEQUENCE [LARGE SCALE GENOMIC DNA]</scope>
    <source>
        <strain evidence="5">JCM 13852</strain>
    </source>
</reference>
<dbReference type="SUPFAM" id="SSF55961">
    <property type="entry name" value="Bet v1-like"/>
    <property type="match status" value="1"/>
</dbReference>